<dbReference type="EMBL" id="JABCQG010000010">
    <property type="protein sequence ID" value="MBF0859429.1"/>
    <property type="molecule type" value="Genomic_DNA"/>
</dbReference>
<keyword evidence="4" id="KW-1185">Reference proteome</keyword>
<dbReference type="Pfam" id="PF21722">
    <property type="entry name" value="Gly_rich_2"/>
    <property type="match status" value="1"/>
</dbReference>
<protein>
    <recommendedName>
        <fullName evidence="2">Glycine-rich domain-containing protein</fullName>
    </recommendedName>
</protein>
<feature type="domain" description="Glycine-rich" evidence="2">
    <location>
        <begin position="90"/>
        <end position="281"/>
    </location>
</feature>
<name>A0ABR9Y665_9PROT</name>
<evidence type="ECO:0000313" key="3">
    <source>
        <dbReference type="EMBL" id="MBF0859429.1"/>
    </source>
</evidence>
<reference evidence="4" key="1">
    <citation type="submission" date="2020-04" db="EMBL/GenBank/DDBJ databases">
        <title>Description of novel Gluconacetobacter.</title>
        <authorList>
            <person name="Sombolestani A."/>
        </authorList>
    </citation>
    <scope>NUCLEOTIDE SEQUENCE [LARGE SCALE GENOMIC DNA]</scope>
    <source>
        <strain evidence="4">LMG 31484</strain>
    </source>
</reference>
<dbReference type="InterPro" id="IPR049304">
    <property type="entry name" value="Gly_rich_dom"/>
</dbReference>
<reference evidence="3 4" key="2">
    <citation type="submission" date="2020-11" db="EMBL/GenBank/DDBJ databases">
        <title>Description of novel Gluconobacter species.</title>
        <authorList>
            <person name="Cleenwerck I."/>
            <person name="Cnockaert M."/>
            <person name="Borremans W."/>
            <person name="Wieme A.D."/>
            <person name="De Vuyst L."/>
            <person name="Vandamme P."/>
        </authorList>
    </citation>
    <scope>NUCLEOTIDE SEQUENCE [LARGE SCALE GENOMIC DNA]</scope>
    <source>
        <strain evidence="3 4">LMG 31484</strain>
    </source>
</reference>
<accession>A0ABR9Y665</accession>
<evidence type="ECO:0000259" key="2">
    <source>
        <dbReference type="Pfam" id="PF21722"/>
    </source>
</evidence>
<evidence type="ECO:0000313" key="4">
    <source>
        <dbReference type="Proteomes" id="UP000623107"/>
    </source>
</evidence>
<feature type="compositionally biased region" description="Gly residues" evidence="1">
    <location>
        <begin position="262"/>
        <end position="279"/>
    </location>
</feature>
<evidence type="ECO:0000256" key="1">
    <source>
        <dbReference type="SAM" id="MobiDB-lite"/>
    </source>
</evidence>
<feature type="region of interest" description="Disordered" evidence="1">
    <location>
        <begin position="258"/>
        <end position="279"/>
    </location>
</feature>
<gene>
    <name evidence="3" type="ORF">HKD24_09400</name>
</gene>
<dbReference type="RefSeq" id="WP_194260057.1">
    <property type="nucleotide sequence ID" value="NZ_JABCQG010000010.1"/>
</dbReference>
<organism evidence="3 4">
    <name type="scientific">Gluconobacter vitians</name>
    <dbReference type="NCBI Taxonomy" id="2728102"/>
    <lineage>
        <taxon>Bacteria</taxon>
        <taxon>Pseudomonadati</taxon>
        <taxon>Pseudomonadota</taxon>
        <taxon>Alphaproteobacteria</taxon>
        <taxon>Acetobacterales</taxon>
        <taxon>Acetobacteraceae</taxon>
        <taxon>Gluconobacter</taxon>
    </lineage>
</organism>
<comment type="caution">
    <text evidence="3">The sequence shown here is derived from an EMBL/GenBank/DDBJ whole genome shotgun (WGS) entry which is preliminary data.</text>
</comment>
<proteinExistence type="predicted"/>
<sequence length="289" mass="27326">MYRIDNSTALATLPAMSAAGSPGYFTGGNPASGLSATIMTADWANSVQEELMSFLGAAGVTAVKGANNQVLAAARMLLGLPTEMVQTQATGNFTVPEGVFRVRLRFRGGGGGGGAGGSNSTSAVSAGGGGGAGAYLDVILNVQPGNNVSWVIGAGGSPGAYNGTSGTSGGDTIVYLSGMEVARAAGGSGGANATSGGVGKGGAGAAYSISGNSIAGYEGHAGPGGGYGVYAGAYQGWGGVGAPSYGYASVQVTGQNTAGLSGSPGGGGSGGTGESNGGAGIAGELTYEY</sequence>
<dbReference type="Proteomes" id="UP000623107">
    <property type="component" value="Unassembled WGS sequence"/>
</dbReference>